<evidence type="ECO:0000313" key="4">
    <source>
        <dbReference type="EMBL" id="QIG66070.1"/>
    </source>
</evidence>
<proteinExistence type="predicted"/>
<keyword evidence="5" id="KW-1185">Reference proteome</keyword>
<evidence type="ECO:0000259" key="2">
    <source>
        <dbReference type="Pfam" id="PF10979"/>
    </source>
</evidence>
<protein>
    <submittedName>
        <fullName evidence="4">Uncharacterized protein</fullName>
    </submittedName>
</protein>
<dbReference type="InterPro" id="IPR055592">
    <property type="entry name" value="DUF7168"/>
</dbReference>
<dbReference type="InterPro" id="IPR024498">
    <property type="entry name" value="DUF2786"/>
</dbReference>
<dbReference type="Pfam" id="PF23771">
    <property type="entry name" value="DUF7168"/>
    <property type="match status" value="1"/>
</dbReference>
<feature type="region of interest" description="Disordered" evidence="1">
    <location>
        <begin position="263"/>
        <end position="319"/>
    </location>
</feature>
<feature type="domain" description="DUF7168" evidence="3">
    <location>
        <begin position="56"/>
        <end position="179"/>
    </location>
</feature>
<feature type="compositionally biased region" description="Basic and acidic residues" evidence="1">
    <location>
        <begin position="274"/>
        <end position="287"/>
    </location>
</feature>
<reference evidence="4 5" key="1">
    <citation type="submission" date="2020-02" db="EMBL/GenBank/DDBJ databases">
        <title>Identification and Characterization of First Virulent Phages, Including a Novel Jumbo Virus, Infecting Ochrobactrum spp.</title>
        <authorList>
            <person name="Decewicz P."/>
            <person name="Golec P."/>
            <person name="Szymczak M."/>
            <person name="Radlinska M."/>
            <person name="Dziewit L."/>
        </authorList>
    </citation>
    <scope>NUCLEOTIDE SEQUENCE [LARGE SCALE GENOMIC DNA]</scope>
</reference>
<dbReference type="EMBL" id="MT028492">
    <property type="protein sequence ID" value="QIG66070.1"/>
    <property type="molecule type" value="Genomic_DNA"/>
</dbReference>
<accession>A0A6G6XY84</accession>
<gene>
    <name evidence="4" type="ORF">phiOH_p14</name>
</gene>
<feature type="compositionally biased region" description="Basic and acidic residues" evidence="1">
    <location>
        <begin position="307"/>
        <end position="319"/>
    </location>
</feature>
<evidence type="ECO:0000256" key="1">
    <source>
        <dbReference type="SAM" id="MobiDB-lite"/>
    </source>
</evidence>
<evidence type="ECO:0000259" key="3">
    <source>
        <dbReference type="Pfam" id="PF23771"/>
    </source>
</evidence>
<evidence type="ECO:0000313" key="5">
    <source>
        <dbReference type="Proteomes" id="UP000503046"/>
    </source>
</evidence>
<feature type="compositionally biased region" description="Basic residues" evidence="1">
    <location>
        <begin position="263"/>
        <end position="273"/>
    </location>
</feature>
<organism evidence="4 5">
    <name type="scientific">Ochrobactrum phage vB_OspP_OH</name>
    <dbReference type="NCBI Taxonomy" id="2712957"/>
    <lineage>
        <taxon>Viruses</taxon>
        <taxon>Duplodnaviria</taxon>
        <taxon>Heunggongvirae</taxon>
        <taxon>Uroviricota</taxon>
        <taxon>Caudoviricetes</taxon>
        <taxon>Wolominvirus</taxon>
        <taxon>Wolominvirus OH</taxon>
    </lineage>
</organism>
<feature type="domain" description="DUF2786" evidence="2">
    <location>
        <begin position="7"/>
        <end position="45"/>
    </location>
</feature>
<dbReference type="Proteomes" id="UP000503046">
    <property type="component" value="Segment"/>
</dbReference>
<sequence length="319" mass="36849">MKQVDSKIIERIKKLLALANNNPNEAEAAAAMAKAQELLEAYNLDAAVVGARDNARKDTKKKGGLYSWQRKLWDAVAKLNFCYYVSIKGLARGSSYEHRLIGSHANVVATEMMAQYLQDTVERLAQKWAKDNAYKSVFVREAIAYREGMVLRLSTKLNERREAIVSEARKKEQERKRDEARADIVTGNELTILDVISSEADFNNDYLNGWEMGTTARNRVEREARQKAWEEEYWAKENAKSPEQKAREKAELDAWYEEYQKKQARKEARRKNTQPRERKMTAEEERASLGSFREGYSDGANINIDQQVDKENREKLQQV</sequence>
<dbReference type="Pfam" id="PF10979">
    <property type="entry name" value="DUF2786"/>
    <property type="match status" value="1"/>
</dbReference>
<name>A0A6G6XY84_9CAUD</name>